<evidence type="ECO:0000313" key="2">
    <source>
        <dbReference type="EMBL" id="RQD86975.1"/>
    </source>
</evidence>
<evidence type="ECO:0000313" key="3">
    <source>
        <dbReference type="Proteomes" id="UP000284763"/>
    </source>
</evidence>
<dbReference type="EMBL" id="QZAB01000246">
    <property type="protein sequence ID" value="RQD86975.1"/>
    <property type="molecule type" value="Genomic_DNA"/>
</dbReference>
<feature type="transmembrane region" description="Helical" evidence="1">
    <location>
        <begin position="98"/>
        <end position="116"/>
    </location>
</feature>
<evidence type="ECO:0008006" key="4">
    <source>
        <dbReference type="Google" id="ProtNLM"/>
    </source>
</evidence>
<feature type="transmembrane region" description="Helical" evidence="1">
    <location>
        <begin position="20"/>
        <end position="40"/>
    </location>
</feature>
<comment type="caution">
    <text evidence="2">The sequence shown here is derived from an EMBL/GenBank/DDBJ whole genome shotgun (WGS) entry which is preliminary data.</text>
</comment>
<feature type="non-terminal residue" evidence="2">
    <location>
        <position position="135"/>
    </location>
</feature>
<dbReference type="Proteomes" id="UP000284763">
    <property type="component" value="Unassembled WGS sequence"/>
</dbReference>
<keyword evidence="1" id="KW-0472">Membrane</keyword>
<dbReference type="AlphaFoldDB" id="A0A424YZR9"/>
<sequence>MAGLIGIKILHHNVGQSPFVILCMIATLSIQIRAGIWYNFPTFSGTDVYTHAAVIDNIASTGHLLPFETFGKYLFAPVSHVYVAVTQNFLQFDIIDSLFIFAIISSVLIFLVYYIGREIADSRVGLLAALLLSVT</sequence>
<organism evidence="2 3">
    <name type="scientific">Methanosalsum natronophilum</name>
    <dbReference type="NCBI Taxonomy" id="768733"/>
    <lineage>
        <taxon>Archaea</taxon>
        <taxon>Methanobacteriati</taxon>
        <taxon>Methanobacteriota</taxon>
        <taxon>Stenosarchaea group</taxon>
        <taxon>Methanomicrobia</taxon>
        <taxon>Methanosarcinales</taxon>
        <taxon>Methanosarcinaceae</taxon>
        <taxon>Methanosalsum</taxon>
    </lineage>
</organism>
<protein>
    <recommendedName>
        <fullName evidence="4">Glycosyltransferase RgtA/B/C/D-like domain-containing protein</fullName>
    </recommendedName>
</protein>
<proteinExistence type="predicted"/>
<reference evidence="2 3" key="1">
    <citation type="submission" date="2018-08" db="EMBL/GenBank/DDBJ databases">
        <title>The metabolism and importance of syntrophic acetate oxidation coupled to methane or sulfide production in haloalkaline environments.</title>
        <authorList>
            <person name="Timmers P.H.A."/>
            <person name="Vavourakis C.D."/>
            <person name="Sorokin D.Y."/>
            <person name="Sinninghe Damste J.S."/>
            <person name="Muyzer G."/>
            <person name="Stams A.J.M."/>
            <person name="Plugge C.M."/>
        </authorList>
    </citation>
    <scope>NUCLEOTIDE SEQUENCE [LARGE SCALE GENOMIC DNA]</scope>
    <source>
        <strain evidence="2">MSAO_Arc3</strain>
    </source>
</reference>
<name>A0A424YZR9_9EURY</name>
<accession>A0A424YZR9</accession>
<keyword evidence="1" id="KW-0812">Transmembrane</keyword>
<evidence type="ECO:0000256" key="1">
    <source>
        <dbReference type="SAM" id="Phobius"/>
    </source>
</evidence>
<keyword evidence="1" id="KW-1133">Transmembrane helix</keyword>
<gene>
    <name evidence="2" type="ORF">D5R95_03710</name>
</gene>